<organism evidence="1 2">
    <name type="scientific">Actinacidiphila acididurans</name>
    <dbReference type="NCBI Taxonomy" id="2784346"/>
    <lineage>
        <taxon>Bacteria</taxon>
        <taxon>Bacillati</taxon>
        <taxon>Actinomycetota</taxon>
        <taxon>Actinomycetes</taxon>
        <taxon>Kitasatosporales</taxon>
        <taxon>Streptomycetaceae</taxon>
        <taxon>Actinacidiphila</taxon>
    </lineage>
</organism>
<gene>
    <name evidence="1" type="ORF">ITX44_19115</name>
</gene>
<keyword evidence="2" id="KW-1185">Reference proteome</keyword>
<dbReference type="Proteomes" id="UP000749040">
    <property type="component" value="Unassembled WGS sequence"/>
</dbReference>
<comment type="caution">
    <text evidence="1">The sequence shown here is derived from an EMBL/GenBank/DDBJ whole genome shotgun (WGS) entry which is preliminary data.</text>
</comment>
<name>A0ABS2TTF3_9ACTN</name>
<evidence type="ECO:0000313" key="1">
    <source>
        <dbReference type="EMBL" id="MBM9506628.1"/>
    </source>
</evidence>
<protein>
    <submittedName>
        <fullName evidence="1">Uncharacterized protein</fullName>
    </submittedName>
</protein>
<proteinExistence type="predicted"/>
<dbReference type="EMBL" id="JADKYB010000009">
    <property type="protein sequence ID" value="MBM9506628.1"/>
    <property type="molecule type" value="Genomic_DNA"/>
</dbReference>
<reference evidence="1 2" key="1">
    <citation type="submission" date="2021-01" db="EMBL/GenBank/DDBJ databases">
        <title>Streptomyces acididurans sp. nov., isolated from a peat swamp forest soil.</title>
        <authorList>
            <person name="Chantavorakit T."/>
            <person name="Duangmal K."/>
        </authorList>
    </citation>
    <scope>NUCLEOTIDE SEQUENCE [LARGE SCALE GENOMIC DNA]</scope>
    <source>
        <strain evidence="1 2">KK5PA1</strain>
    </source>
</reference>
<accession>A0ABS2TTF3</accession>
<sequence>MAEQTSASLTVDLRDGQGRPVHAVSSVASDGDCVGRISAGGGQAQVIDAGSTHYLKGDSAFWAWAVSQPGAYGVPEFWVGKWVRGSMATLEAYGVETMCSLSVAVGNVTADFGGAKHEVGPRSILGRQAVSVTETGSAGSLTLDVAATGPATVLRGVQRAAGSATITTTFTHLGVAVHAKAPADAVGIN</sequence>
<evidence type="ECO:0000313" key="2">
    <source>
        <dbReference type="Proteomes" id="UP000749040"/>
    </source>
</evidence>